<accession>A0ABZ2CAD1</accession>
<gene>
    <name evidence="2" type="ORF">R4Z09_26080</name>
</gene>
<keyword evidence="3" id="KW-1185">Reference proteome</keyword>
<reference evidence="2 3" key="1">
    <citation type="submission" date="2023-10" db="EMBL/GenBank/DDBJ databases">
        <title>Niallia locisalis sp.nov. isolated from a salt pond sample.</title>
        <authorList>
            <person name="Li X.-J."/>
            <person name="Dong L."/>
        </authorList>
    </citation>
    <scope>NUCLEOTIDE SEQUENCE [LARGE SCALE GENOMIC DNA]</scope>
    <source>
        <strain evidence="2 3">DSM 29761</strain>
    </source>
</reference>
<evidence type="ECO:0000313" key="2">
    <source>
        <dbReference type="EMBL" id="WVX80672.1"/>
    </source>
</evidence>
<keyword evidence="1" id="KW-1133">Transmembrane helix</keyword>
<evidence type="ECO:0000256" key="1">
    <source>
        <dbReference type="SAM" id="Phobius"/>
    </source>
</evidence>
<feature type="transmembrane region" description="Helical" evidence="1">
    <location>
        <begin position="41"/>
        <end position="66"/>
    </location>
</feature>
<dbReference type="RefSeq" id="WP_338449603.1">
    <property type="nucleotide sequence ID" value="NZ_CP137640.1"/>
</dbReference>
<name>A0ABZ2CAD1_9BACI</name>
<organism evidence="2 3">
    <name type="scientific">Niallia oryzisoli</name>
    <dbReference type="NCBI Taxonomy" id="1737571"/>
    <lineage>
        <taxon>Bacteria</taxon>
        <taxon>Bacillati</taxon>
        <taxon>Bacillota</taxon>
        <taxon>Bacilli</taxon>
        <taxon>Bacillales</taxon>
        <taxon>Bacillaceae</taxon>
        <taxon>Niallia</taxon>
    </lineage>
</organism>
<proteinExistence type="predicted"/>
<feature type="transmembrane region" description="Helical" evidence="1">
    <location>
        <begin position="72"/>
        <end position="91"/>
    </location>
</feature>
<sequence>MLSILLDYKWQILIVSETTAWIATFYMLYARYWLNSSLQFYLTGAVAIVTGYFPHIIIGILNYIHFQKLDTFTLVIILLFLFAFTFGKKVVLKMDKGIQNWVNHKRKIEKI</sequence>
<keyword evidence="1" id="KW-0472">Membrane</keyword>
<feature type="transmembrane region" description="Helical" evidence="1">
    <location>
        <begin position="12"/>
        <end position="29"/>
    </location>
</feature>
<dbReference type="Proteomes" id="UP001357223">
    <property type="component" value="Chromosome"/>
</dbReference>
<dbReference type="EMBL" id="CP137640">
    <property type="protein sequence ID" value="WVX80672.1"/>
    <property type="molecule type" value="Genomic_DNA"/>
</dbReference>
<keyword evidence="1" id="KW-0812">Transmembrane</keyword>
<protein>
    <submittedName>
        <fullName evidence="2">Uncharacterized protein</fullName>
    </submittedName>
</protein>
<evidence type="ECO:0000313" key="3">
    <source>
        <dbReference type="Proteomes" id="UP001357223"/>
    </source>
</evidence>